<dbReference type="CDD" id="cd11614">
    <property type="entry name" value="SAF_CpaB_FlgA_like"/>
    <property type="match status" value="1"/>
</dbReference>
<dbReference type="PANTHER" id="PTHR36307">
    <property type="entry name" value="FLAGELLA BASAL BODY P-RING FORMATION PROTEIN FLGA"/>
    <property type="match status" value="1"/>
</dbReference>
<keyword evidence="2 4" id="KW-0732">Signal</keyword>
<name>A0ABT5J7B8_RHOTP</name>
<protein>
    <submittedName>
        <fullName evidence="6">Flagellar basal body P-ring formation chaperone FlgA</fullName>
    </submittedName>
</protein>
<accession>A0ABT5J7B8</accession>
<dbReference type="Proteomes" id="UP001165652">
    <property type="component" value="Unassembled WGS sequence"/>
</dbReference>
<dbReference type="Pfam" id="PF13144">
    <property type="entry name" value="ChapFlgA"/>
    <property type="match status" value="1"/>
</dbReference>
<dbReference type="InterPro" id="IPR017585">
    <property type="entry name" value="SAF_FlgA"/>
</dbReference>
<dbReference type="InterPro" id="IPR039246">
    <property type="entry name" value="Flagellar_FlgA"/>
</dbReference>
<keyword evidence="6" id="KW-0969">Cilium</keyword>
<feature type="chain" id="PRO_5045917874" evidence="4">
    <location>
        <begin position="31"/>
        <end position="365"/>
    </location>
</feature>
<evidence type="ECO:0000256" key="4">
    <source>
        <dbReference type="SAM" id="SignalP"/>
    </source>
</evidence>
<dbReference type="SMART" id="SM00858">
    <property type="entry name" value="SAF"/>
    <property type="match status" value="1"/>
</dbReference>
<evidence type="ECO:0000256" key="1">
    <source>
        <dbReference type="ARBA" id="ARBA00004418"/>
    </source>
</evidence>
<dbReference type="Gene3D" id="2.30.30.760">
    <property type="match status" value="1"/>
</dbReference>
<organism evidence="6 7">
    <name type="scientific">Rhodoplanes tepidamans</name>
    <name type="common">Rhodoplanes cryptolactis</name>
    <dbReference type="NCBI Taxonomy" id="200616"/>
    <lineage>
        <taxon>Bacteria</taxon>
        <taxon>Pseudomonadati</taxon>
        <taxon>Pseudomonadota</taxon>
        <taxon>Alphaproteobacteria</taxon>
        <taxon>Hyphomicrobiales</taxon>
        <taxon>Nitrobacteraceae</taxon>
        <taxon>Rhodoplanes</taxon>
    </lineage>
</organism>
<evidence type="ECO:0000313" key="6">
    <source>
        <dbReference type="EMBL" id="MDC7785550.1"/>
    </source>
</evidence>
<dbReference type="NCBIfam" id="TIGR03170">
    <property type="entry name" value="flgA_cterm"/>
    <property type="match status" value="1"/>
</dbReference>
<dbReference type="RefSeq" id="WP_272776389.1">
    <property type="nucleotide sequence ID" value="NZ_JAQQLI010000008.1"/>
</dbReference>
<proteinExistence type="predicted"/>
<keyword evidence="7" id="KW-1185">Reference proteome</keyword>
<keyword evidence="6" id="KW-0966">Cell projection</keyword>
<evidence type="ECO:0000256" key="2">
    <source>
        <dbReference type="ARBA" id="ARBA00022729"/>
    </source>
</evidence>
<dbReference type="Gene3D" id="3.90.1210.10">
    <property type="entry name" value="Antifreeze-like/N-acetylneuraminic acid synthase C-terminal domain"/>
    <property type="match status" value="1"/>
</dbReference>
<gene>
    <name evidence="6" type="primary">flgA</name>
    <name evidence="6" type="ORF">PQJ73_07635</name>
</gene>
<reference evidence="6" key="2">
    <citation type="submission" date="2023-02" db="EMBL/GenBank/DDBJ databases">
        <authorList>
            <person name="Rayyan A."/>
            <person name="Meyer T."/>
            <person name="Kyndt J.A."/>
        </authorList>
    </citation>
    <scope>NUCLEOTIDE SEQUENCE</scope>
    <source>
        <strain evidence="6">DSM 9987</strain>
    </source>
</reference>
<comment type="caution">
    <text evidence="6">The sequence shown here is derived from an EMBL/GenBank/DDBJ whole genome shotgun (WGS) entry which is preliminary data.</text>
</comment>
<comment type="subcellular location">
    <subcellularLocation>
        <location evidence="1">Periplasm</location>
    </subcellularLocation>
</comment>
<dbReference type="InterPro" id="IPR013974">
    <property type="entry name" value="SAF"/>
</dbReference>
<evidence type="ECO:0000259" key="5">
    <source>
        <dbReference type="SMART" id="SM00858"/>
    </source>
</evidence>
<evidence type="ECO:0000313" key="7">
    <source>
        <dbReference type="Proteomes" id="UP001165652"/>
    </source>
</evidence>
<feature type="signal peptide" evidence="4">
    <location>
        <begin position="1"/>
        <end position="30"/>
    </location>
</feature>
<reference evidence="6" key="1">
    <citation type="journal article" date="2023" name="Microbiol Resour">
        <title>Genome Sequences of Rhodoplanes serenus and Two Thermotolerant Strains, Rhodoplanes tepidamans and 'Rhodoplanes cryptolactis,' Further Refine the Genus.</title>
        <authorList>
            <person name="Rayyan A.A."/>
            <person name="Kyndt J.A."/>
        </authorList>
    </citation>
    <scope>NUCLEOTIDE SEQUENCE</scope>
    <source>
        <strain evidence="6">DSM 9987</strain>
    </source>
</reference>
<feature type="domain" description="SAF" evidence="5">
    <location>
        <begin position="215"/>
        <end position="277"/>
    </location>
</feature>
<dbReference type="PANTHER" id="PTHR36307:SF1">
    <property type="entry name" value="FLAGELLA BASAL BODY P-RING FORMATION PROTEIN FLGA"/>
    <property type="match status" value="1"/>
</dbReference>
<keyword evidence="6" id="KW-0282">Flagellum</keyword>
<dbReference type="EMBL" id="JAQQLI010000008">
    <property type="protein sequence ID" value="MDC7785550.1"/>
    <property type="molecule type" value="Genomic_DNA"/>
</dbReference>
<keyword evidence="3" id="KW-0574">Periplasm</keyword>
<evidence type="ECO:0000256" key="3">
    <source>
        <dbReference type="ARBA" id="ARBA00022764"/>
    </source>
</evidence>
<sequence length="365" mass="38480">MTRRFAATIAAPLLAAAVAAPLAASPAAAAAPLAPPPAAAVESMLMEIRSIPTLKRTITVKEPLVRIGDLLENAGPLAGVPVFRAPDIGTTGTVSTSQIMEALRPYRMFRVDLGDIAEVEVTRAGRVFSSAEIQNRILQAYSGQYGLGEAASLSLTIERDVRAFAVEASSSGELVVARSSYDPRTTRFDITFEVPGSQAARRVPLRFTGTLVEMVETVVAARSLQRGDVIKATDVIVERRPRAEVPTDAAAPGERVAGLAVRQQLRSGQPIRRHDLMKPDLVKRDDTVTLIFEAPGLFLTTRGKALEAGAEGDTVTAVNLQSKRTVQGVVSGPGQIRLVSATPRVVAAAALPPSAPARSAPKSGE</sequence>